<dbReference type="RefSeq" id="WP_141631832.1">
    <property type="nucleotide sequence ID" value="NZ_VIGB01000002.1"/>
</dbReference>
<protein>
    <submittedName>
        <fullName evidence="2">Uncharacterized protein</fullName>
    </submittedName>
</protein>
<organism evidence="2 3">
    <name type="scientific">Kitasatospora acidiphila</name>
    <dbReference type="NCBI Taxonomy" id="2567942"/>
    <lineage>
        <taxon>Bacteria</taxon>
        <taxon>Bacillati</taxon>
        <taxon>Actinomycetota</taxon>
        <taxon>Actinomycetes</taxon>
        <taxon>Kitasatosporales</taxon>
        <taxon>Streptomycetaceae</taxon>
        <taxon>Kitasatospora</taxon>
    </lineage>
</organism>
<comment type="caution">
    <text evidence="2">The sequence shown here is derived from an EMBL/GenBank/DDBJ whole genome shotgun (WGS) entry which is preliminary data.</text>
</comment>
<evidence type="ECO:0000313" key="2">
    <source>
        <dbReference type="EMBL" id="TQF07968.1"/>
    </source>
</evidence>
<gene>
    <name evidence="2" type="ORF">E6W39_01175</name>
</gene>
<keyword evidence="3" id="KW-1185">Reference proteome</keyword>
<dbReference type="AlphaFoldDB" id="A0A540WG96"/>
<reference evidence="2 3" key="1">
    <citation type="submission" date="2019-06" db="EMBL/GenBank/DDBJ databases">
        <title>Description of Kitasatospora acidophila sp. nov. isolated from pine grove soil, and reclassification of Streptomyces novaecaesareae to Kitasatospora novaeceasareae comb. nov.</title>
        <authorList>
            <person name="Kim M.J."/>
        </authorList>
    </citation>
    <scope>NUCLEOTIDE SEQUENCE [LARGE SCALE GENOMIC DNA]</scope>
    <source>
        <strain evidence="2 3">MMS16-CNU292</strain>
    </source>
</reference>
<name>A0A540WG96_9ACTN</name>
<dbReference type="Proteomes" id="UP000319103">
    <property type="component" value="Unassembled WGS sequence"/>
</dbReference>
<evidence type="ECO:0000256" key="1">
    <source>
        <dbReference type="SAM" id="MobiDB-lite"/>
    </source>
</evidence>
<accession>A0A540WG96</accession>
<evidence type="ECO:0000313" key="3">
    <source>
        <dbReference type="Proteomes" id="UP000319103"/>
    </source>
</evidence>
<dbReference type="EMBL" id="VIGB01000002">
    <property type="protein sequence ID" value="TQF07968.1"/>
    <property type="molecule type" value="Genomic_DNA"/>
</dbReference>
<proteinExistence type="predicted"/>
<feature type="region of interest" description="Disordered" evidence="1">
    <location>
        <begin position="16"/>
        <end position="35"/>
    </location>
</feature>
<sequence length="60" mass="5900">MVLGVVVGTRELKGLSVTGPDEFGPRSGGGHSVPLGVDGDSLVGLSVDGLAEDCDSLGDC</sequence>